<dbReference type="InterPro" id="IPR050599">
    <property type="entry name" value="VDCC_alpha-1_subunit"/>
</dbReference>
<feature type="compositionally biased region" description="Acidic residues" evidence="12">
    <location>
        <begin position="509"/>
        <end position="518"/>
    </location>
</feature>
<dbReference type="PANTHER" id="PTHR45628:SF22">
    <property type="entry name" value="VOLTAGE-DEPENDENT T-TYPE CALCIUM CHANNEL SUBUNIT ALPHA"/>
    <property type="match status" value="1"/>
</dbReference>
<dbReference type="GO" id="GO:0098703">
    <property type="term" value="P:calcium ion import across plasma membrane"/>
    <property type="evidence" value="ECO:0007669"/>
    <property type="project" value="TreeGrafter"/>
</dbReference>
<reference evidence="14 15" key="1">
    <citation type="submission" date="2013-05" db="EMBL/GenBank/DDBJ databases">
        <title>Draft genome of the parasitic nematode Anyclostoma ceylanicum.</title>
        <authorList>
            <person name="Mitreva M."/>
        </authorList>
    </citation>
    <scope>NUCLEOTIDE SEQUENCE [LARGE SCALE GENOMIC DNA]</scope>
</reference>
<feature type="region of interest" description="Disordered" evidence="12">
    <location>
        <begin position="1"/>
        <end position="81"/>
    </location>
</feature>
<feature type="region of interest" description="Disordered" evidence="12">
    <location>
        <begin position="479"/>
        <end position="532"/>
    </location>
</feature>
<dbReference type="GO" id="GO:0008331">
    <property type="term" value="F:high voltage-gated calcium channel activity"/>
    <property type="evidence" value="ECO:0007669"/>
    <property type="project" value="TreeGrafter"/>
</dbReference>
<dbReference type="AlphaFoldDB" id="A0A0D6MBQ9"/>
<accession>A0A0D6MBQ9</accession>
<evidence type="ECO:0000259" key="13">
    <source>
        <dbReference type="Pfam" id="PF00520"/>
    </source>
</evidence>
<keyword evidence="5" id="KW-0812">Transmembrane</keyword>
<organism evidence="14 15">
    <name type="scientific">Ancylostoma ceylanicum</name>
    <dbReference type="NCBI Taxonomy" id="53326"/>
    <lineage>
        <taxon>Eukaryota</taxon>
        <taxon>Metazoa</taxon>
        <taxon>Ecdysozoa</taxon>
        <taxon>Nematoda</taxon>
        <taxon>Chromadorea</taxon>
        <taxon>Rhabditida</taxon>
        <taxon>Rhabditina</taxon>
        <taxon>Rhabditomorpha</taxon>
        <taxon>Strongyloidea</taxon>
        <taxon>Ancylostomatidae</taxon>
        <taxon>Ancylostomatinae</taxon>
        <taxon>Ancylostoma</taxon>
    </lineage>
</organism>
<keyword evidence="10" id="KW-0472">Membrane</keyword>
<keyword evidence="7" id="KW-0851">Voltage-gated channel</keyword>
<feature type="region of interest" description="Disordered" evidence="12">
    <location>
        <begin position="416"/>
        <end position="446"/>
    </location>
</feature>
<feature type="domain" description="Ion transport" evidence="13">
    <location>
        <begin position="126"/>
        <end position="251"/>
    </location>
</feature>
<dbReference type="Gene3D" id="1.20.120.350">
    <property type="entry name" value="Voltage-gated potassium channels. Chain C"/>
    <property type="match status" value="1"/>
</dbReference>
<keyword evidence="4" id="KW-0107">Calcium channel</keyword>
<protein>
    <submittedName>
        <fullName evidence="14">Transporter, cation channel family protein</fullName>
    </submittedName>
</protein>
<proteinExistence type="predicted"/>
<dbReference type="PANTHER" id="PTHR45628">
    <property type="entry name" value="VOLTAGE-DEPENDENT CALCIUM CHANNEL TYPE A SUBUNIT ALPHA-1"/>
    <property type="match status" value="1"/>
</dbReference>
<evidence type="ECO:0000256" key="10">
    <source>
        <dbReference type="ARBA" id="ARBA00023136"/>
    </source>
</evidence>
<keyword evidence="9" id="KW-0406">Ion transport</keyword>
<evidence type="ECO:0000256" key="2">
    <source>
        <dbReference type="ARBA" id="ARBA00022448"/>
    </source>
</evidence>
<comment type="subcellular location">
    <subcellularLocation>
        <location evidence="1">Membrane</location>
        <topology evidence="1">Multi-pass membrane protein</topology>
    </subcellularLocation>
</comment>
<keyword evidence="15" id="KW-1185">Reference proteome</keyword>
<evidence type="ECO:0000256" key="3">
    <source>
        <dbReference type="ARBA" id="ARBA00022568"/>
    </source>
</evidence>
<dbReference type="InterPro" id="IPR005821">
    <property type="entry name" value="Ion_trans_dom"/>
</dbReference>
<evidence type="ECO:0000256" key="7">
    <source>
        <dbReference type="ARBA" id="ARBA00022882"/>
    </source>
</evidence>
<gene>
    <name evidence="14" type="ORF">ANCCEY_00285</name>
</gene>
<evidence type="ECO:0000256" key="5">
    <source>
        <dbReference type="ARBA" id="ARBA00022692"/>
    </source>
</evidence>
<evidence type="ECO:0000256" key="4">
    <source>
        <dbReference type="ARBA" id="ARBA00022673"/>
    </source>
</evidence>
<evidence type="ECO:0000256" key="1">
    <source>
        <dbReference type="ARBA" id="ARBA00004141"/>
    </source>
</evidence>
<keyword evidence="8" id="KW-1133">Transmembrane helix</keyword>
<dbReference type="FunFam" id="1.20.120.350:FF:000119">
    <property type="entry name" value="Calcium channel, voltage-dependent, T type, alpha 1H subunit a"/>
    <property type="match status" value="1"/>
</dbReference>
<evidence type="ECO:0000256" key="9">
    <source>
        <dbReference type="ARBA" id="ARBA00023065"/>
    </source>
</evidence>
<evidence type="ECO:0000256" key="11">
    <source>
        <dbReference type="ARBA" id="ARBA00023303"/>
    </source>
</evidence>
<evidence type="ECO:0000256" key="8">
    <source>
        <dbReference type="ARBA" id="ARBA00022989"/>
    </source>
</evidence>
<keyword evidence="3" id="KW-0109">Calcium transport</keyword>
<keyword evidence="6" id="KW-0106">Calcium</keyword>
<evidence type="ECO:0000256" key="12">
    <source>
        <dbReference type="SAM" id="MobiDB-lite"/>
    </source>
</evidence>
<feature type="compositionally biased region" description="Polar residues" evidence="12">
    <location>
        <begin position="29"/>
        <end position="38"/>
    </location>
</feature>
<dbReference type="EMBL" id="KE124778">
    <property type="protein sequence ID" value="EPB80571.1"/>
    <property type="molecule type" value="Genomic_DNA"/>
</dbReference>
<keyword evidence="11" id="KW-0407">Ion channel</keyword>
<feature type="compositionally biased region" description="Low complexity" evidence="12">
    <location>
        <begin position="425"/>
        <end position="442"/>
    </location>
</feature>
<dbReference type="Proteomes" id="UP000054495">
    <property type="component" value="Unassembled WGS sequence"/>
</dbReference>
<evidence type="ECO:0000313" key="15">
    <source>
        <dbReference type="Proteomes" id="UP000054495"/>
    </source>
</evidence>
<keyword evidence="2" id="KW-0813">Transport</keyword>
<sequence>MLQQPVPELRSFQSLSKYAGGPRSVLGRRTSNVATRRPSQTKKRFDDLEAIGSASGSKETVSELGKQGPSSEPSAQRWDKQVEWGEEERIEDLDDLPYPGFAEPALRCLKQTQPPRSWCLTLVMSPWFDRVTMIVILINCITLGMYRPCDDGPDCTTYRCNILALIDHAIFAYFAAEMVIKIIALGFTGPAAYLSDTWNRLDFFIVMAGIAEFLLQEYLGGNINLTAIRTVRVLRPLRAVNRIPSMRILGKFPALFAPNFAQILPEIFEILTNLHGTPSATQQNYWFPSAKDFFRHRGAHYAVMSSVVYKMYMGKQKLWAGLLRFYIPEDTSLEYICSQTDANGLHTCSNLPPYTMDGVKCNLTIEDYDKVSDKACINWNIYYNECQIGAFFMINLCLVVIATQFAETKRRETERMLQERKRLQSRSPDSISGSGSDVGGTSSKEDGGDTVYAAIVRFIGHTFRRTKRHVKRRFNAYMQQRREKKKTEAKKRRKSKLDDMATLSRIEERTDEEEEVDTTTENTATTRKRSRKVTIDDEQDKIGNGSAADVIKLQLEYVTISTGKLNQ</sequence>
<name>A0A0D6MBQ9_9BILA</name>
<dbReference type="GO" id="GO:0005891">
    <property type="term" value="C:voltage-gated calcium channel complex"/>
    <property type="evidence" value="ECO:0007669"/>
    <property type="project" value="TreeGrafter"/>
</dbReference>
<evidence type="ECO:0000313" key="14">
    <source>
        <dbReference type="EMBL" id="EPB80571.1"/>
    </source>
</evidence>
<dbReference type="SUPFAM" id="SSF81324">
    <property type="entry name" value="Voltage-gated potassium channels"/>
    <property type="match status" value="1"/>
</dbReference>
<evidence type="ECO:0000256" key="6">
    <source>
        <dbReference type="ARBA" id="ARBA00022837"/>
    </source>
</evidence>
<dbReference type="InterPro" id="IPR027359">
    <property type="entry name" value="Volt_channel_dom_sf"/>
</dbReference>
<dbReference type="Pfam" id="PF00520">
    <property type="entry name" value="Ion_trans"/>
    <property type="match status" value="1"/>
</dbReference>
<feature type="compositionally biased region" description="Basic residues" evidence="12">
    <location>
        <begin position="482"/>
        <end position="495"/>
    </location>
</feature>